<evidence type="ECO:0000256" key="1">
    <source>
        <dbReference type="SAM" id="MobiDB-lite"/>
    </source>
</evidence>
<comment type="caution">
    <text evidence="2">The sequence shown here is derived from an EMBL/GenBank/DDBJ whole genome shotgun (WGS) entry which is preliminary data.</text>
</comment>
<feature type="compositionally biased region" description="Basic and acidic residues" evidence="1">
    <location>
        <begin position="9"/>
        <end position="21"/>
    </location>
</feature>
<dbReference type="AlphaFoldDB" id="A0AA39R5K3"/>
<proteinExistence type="predicted"/>
<evidence type="ECO:0000313" key="3">
    <source>
        <dbReference type="Proteomes" id="UP001166286"/>
    </source>
</evidence>
<dbReference type="Proteomes" id="UP001166286">
    <property type="component" value="Unassembled WGS sequence"/>
</dbReference>
<dbReference type="InterPro" id="IPR006553">
    <property type="entry name" value="Leu-rich_rpt_Cys-con_subtyp"/>
</dbReference>
<dbReference type="SUPFAM" id="SSF52047">
    <property type="entry name" value="RNI-like"/>
    <property type="match status" value="1"/>
</dbReference>
<evidence type="ECO:0000313" key="2">
    <source>
        <dbReference type="EMBL" id="KAK0513876.1"/>
    </source>
</evidence>
<feature type="region of interest" description="Disordered" evidence="1">
    <location>
        <begin position="1"/>
        <end position="60"/>
    </location>
</feature>
<dbReference type="SMART" id="SM00367">
    <property type="entry name" value="LRR_CC"/>
    <property type="match status" value="3"/>
</dbReference>
<dbReference type="Gene3D" id="3.80.10.10">
    <property type="entry name" value="Ribonuclease Inhibitor"/>
    <property type="match status" value="1"/>
</dbReference>
<dbReference type="EMBL" id="JAFEKC020000006">
    <property type="protein sequence ID" value="KAK0513876.1"/>
    <property type="molecule type" value="Genomic_DNA"/>
</dbReference>
<gene>
    <name evidence="2" type="ORF">JMJ35_003598</name>
</gene>
<keyword evidence="3" id="KW-1185">Reference proteome</keyword>
<feature type="compositionally biased region" description="Polar residues" evidence="1">
    <location>
        <begin position="30"/>
        <end position="39"/>
    </location>
</feature>
<sequence length="685" mass="75296">MASVPSSYRETDPTGFRDEHQYSPSGILKPTNQPSSSPLFSPDSAHEPPAEYTSNGRTVNITDKRARAHIVGPLELDSLRYVRTFQGSRQQASIHKTAVQEAEGGIAQSFLESVTAAGGTSADAHHDAGSPTDNATCECCCRCGRSPKWQPVGPGRKRRSKSYTAVRTGISELSGWDLEIPKVQEPAEIEDAQSFGPGRAPLERLPAEVLDEIVSYLAVDAPSAQYAPRNQDLMSCLLTSKTIHVVTINTLYSQVTILHSAVFAKFSEHLSRQPELGSLVRRLDLSQLTSVGLGRSRQANSEVQNLTSQTLLKCLELTPIVQEVLLQENLDDDLDRNVLHKLFFGLSNLRAVDFCASSSASFVDAFTSTLTTLTQTPSLMLNIRRLGLHECGTLPSSAFENLLPRLPHLTHLDALHTRITDRALQSIPASASLSHLNLGRCTQLTGEGVVDFLTSHHAVKELVYLNLSSEVSHYRLLYETDLDRLLPSLPSTLCSLNINGAQIQPHHAAQLLPLTKHLEELGLACANLSLADINSFFRPSSTAKDGDIDDEDENFPVTSAEPQKHWQPPTLYYLDLSYIASITQSSLFTTPAPENVLLSPTTLPLDVIELGDKAISSLRECKNTNKRLGWVVKELGRRGWYVRENGGSSSGRRAWKMGAMWRGMRKVPVAWGEVAGLYGHYMFKK</sequence>
<feature type="region of interest" description="Disordered" evidence="1">
    <location>
        <begin position="542"/>
        <end position="563"/>
    </location>
</feature>
<protein>
    <submittedName>
        <fullName evidence="2">Uncharacterized protein</fullName>
    </submittedName>
</protein>
<reference evidence="2" key="1">
    <citation type="submission" date="2023-03" db="EMBL/GenBank/DDBJ databases">
        <title>Complete genome of Cladonia borealis.</title>
        <authorList>
            <person name="Park H."/>
        </authorList>
    </citation>
    <scope>NUCLEOTIDE SEQUENCE</scope>
    <source>
        <strain evidence="2">ANT050790</strain>
    </source>
</reference>
<name>A0AA39R5K3_9LECA</name>
<organism evidence="2 3">
    <name type="scientific">Cladonia borealis</name>
    <dbReference type="NCBI Taxonomy" id="184061"/>
    <lineage>
        <taxon>Eukaryota</taxon>
        <taxon>Fungi</taxon>
        <taxon>Dikarya</taxon>
        <taxon>Ascomycota</taxon>
        <taxon>Pezizomycotina</taxon>
        <taxon>Lecanoromycetes</taxon>
        <taxon>OSLEUM clade</taxon>
        <taxon>Lecanoromycetidae</taxon>
        <taxon>Lecanorales</taxon>
        <taxon>Lecanorineae</taxon>
        <taxon>Cladoniaceae</taxon>
        <taxon>Cladonia</taxon>
    </lineage>
</organism>
<dbReference type="InterPro" id="IPR032675">
    <property type="entry name" value="LRR_dom_sf"/>
</dbReference>
<accession>A0AA39R5K3</accession>